<dbReference type="RefSeq" id="WP_345051647.1">
    <property type="nucleotide sequence ID" value="NZ_BAAAVM010000037.1"/>
</dbReference>
<name>A0ABP6NB13_9ACTN</name>
<dbReference type="EMBL" id="BAAAVM010000037">
    <property type="protein sequence ID" value="GAA3142269.1"/>
    <property type="molecule type" value="Genomic_DNA"/>
</dbReference>
<dbReference type="SUPFAM" id="SSF55961">
    <property type="entry name" value="Bet v1-like"/>
    <property type="match status" value="1"/>
</dbReference>
<evidence type="ECO:0000313" key="2">
    <source>
        <dbReference type="Proteomes" id="UP001500893"/>
    </source>
</evidence>
<dbReference type="Gene3D" id="3.30.530.20">
    <property type="match status" value="1"/>
</dbReference>
<dbReference type="Proteomes" id="UP001500893">
    <property type="component" value="Unassembled WGS sequence"/>
</dbReference>
<dbReference type="CDD" id="cd07812">
    <property type="entry name" value="SRPBCC"/>
    <property type="match status" value="1"/>
</dbReference>
<accession>A0ABP6NB13</accession>
<dbReference type="InterPro" id="IPR019587">
    <property type="entry name" value="Polyketide_cyclase/dehydratase"/>
</dbReference>
<keyword evidence="2" id="KW-1185">Reference proteome</keyword>
<gene>
    <name evidence="1" type="ORF">GCM10010521_31160</name>
</gene>
<dbReference type="Pfam" id="PF10604">
    <property type="entry name" value="Polyketide_cyc2"/>
    <property type="match status" value="1"/>
</dbReference>
<evidence type="ECO:0000313" key="1">
    <source>
        <dbReference type="EMBL" id="GAA3142269.1"/>
    </source>
</evidence>
<comment type="caution">
    <text evidence="1">The sequence shown here is derived from an EMBL/GenBank/DDBJ whole genome shotgun (WGS) entry which is preliminary data.</text>
</comment>
<dbReference type="InterPro" id="IPR023393">
    <property type="entry name" value="START-like_dom_sf"/>
</dbReference>
<sequence>MAVRHHVIKADPAVVWDVLADGHRYAEWVVGTGESRPRRGRWPQKGASLAYEIRLGPIRLGNETVVRYCREGSLLELEILAGPLGTARFSIELREWGEDCLVIADEHPLRGAGAIVHNVGVEALIQLRHRSMLARLARCCEETADRRRDPFAWEAPGAEGTGRA</sequence>
<organism evidence="1 2">
    <name type="scientific">Streptomyces rameus</name>
    <dbReference type="NCBI Taxonomy" id="68261"/>
    <lineage>
        <taxon>Bacteria</taxon>
        <taxon>Bacillati</taxon>
        <taxon>Actinomycetota</taxon>
        <taxon>Actinomycetes</taxon>
        <taxon>Kitasatosporales</taxon>
        <taxon>Streptomycetaceae</taxon>
        <taxon>Streptomyces</taxon>
    </lineage>
</organism>
<proteinExistence type="predicted"/>
<reference evidence="2" key="1">
    <citation type="journal article" date="2019" name="Int. J. Syst. Evol. Microbiol.">
        <title>The Global Catalogue of Microorganisms (GCM) 10K type strain sequencing project: providing services to taxonomists for standard genome sequencing and annotation.</title>
        <authorList>
            <consortium name="The Broad Institute Genomics Platform"/>
            <consortium name="The Broad Institute Genome Sequencing Center for Infectious Disease"/>
            <person name="Wu L."/>
            <person name="Ma J."/>
        </authorList>
    </citation>
    <scope>NUCLEOTIDE SEQUENCE [LARGE SCALE GENOMIC DNA]</scope>
    <source>
        <strain evidence="2">JCM 11574</strain>
    </source>
</reference>
<protein>
    <submittedName>
        <fullName evidence="1">SRPBCC family protein</fullName>
    </submittedName>
</protein>